<feature type="chain" id="PRO_5003863683" evidence="12">
    <location>
        <begin position="24"/>
        <end position="793"/>
    </location>
</feature>
<evidence type="ECO:0000256" key="10">
    <source>
        <dbReference type="PROSITE-ProRule" id="PRU01360"/>
    </source>
</evidence>
<dbReference type="Pfam" id="PF00593">
    <property type="entry name" value="TonB_dep_Rec_b-barrel"/>
    <property type="match status" value="1"/>
</dbReference>
<organism evidence="15 16">
    <name type="scientific">Galbibacter marinus</name>
    <dbReference type="NCBI Taxonomy" id="555500"/>
    <lineage>
        <taxon>Bacteria</taxon>
        <taxon>Pseudomonadati</taxon>
        <taxon>Bacteroidota</taxon>
        <taxon>Flavobacteriia</taxon>
        <taxon>Flavobacteriales</taxon>
        <taxon>Flavobacteriaceae</taxon>
        <taxon>Galbibacter</taxon>
    </lineage>
</organism>
<keyword evidence="2 10" id="KW-0813">Transport</keyword>
<dbReference type="STRING" id="555500.I215_09176"/>
<comment type="caution">
    <text evidence="15">The sequence shown here is derived from an EMBL/GenBank/DDBJ whole genome shotgun (WGS) entry which is preliminary data.</text>
</comment>
<comment type="subcellular location">
    <subcellularLocation>
        <location evidence="1 10">Cell outer membrane</location>
        <topology evidence="1 10">Multi-pass membrane protein</topology>
    </subcellularLocation>
</comment>
<dbReference type="InterPro" id="IPR000531">
    <property type="entry name" value="Beta-barrel_TonB"/>
</dbReference>
<dbReference type="Pfam" id="PF07715">
    <property type="entry name" value="Plug"/>
    <property type="match status" value="1"/>
</dbReference>
<dbReference type="InterPro" id="IPR037066">
    <property type="entry name" value="Plug_dom_sf"/>
</dbReference>
<evidence type="ECO:0000313" key="15">
    <source>
        <dbReference type="EMBL" id="EKF55022.1"/>
    </source>
</evidence>
<feature type="signal peptide" evidence="12">
    <location>
        <begin position="1"/>
        <end position="23"/>
    </location>
</feature>
<dbReference type="eggNOG" id="COG4771">
    <property type="taxonomic scope" value="Bacteria"/>
</dbReference>
<feature type="domain" description="TonB-dependent receptor plug" evidence="14">
    <location>
        <begin position="127"/>
        <end position="230"/>
    </location>
</feature>
<dbReference type="InterPro" id="IPR008969">
    <property type="entry name" value="CarboxyPept-like_regulatory"/>
</dbReference>
<dbReference type="SUPFAM" id="SSF49464">
    <property type="entry name" value="Carboxypeptidase regulatory domain-like"/>
    <property type="match status" value="1"/>
</dbReference>
<dbReference type="EMBL" id="AMSG01000011">
    <property type="protein sequence ID" value="EKF55022.1"/>
    <property type="molecule type" value="Genomic_DNA"/>
</dbReference>
<keyword evidence="4 10" id="KW-0812">Transmembrane</keyword>
<reference evidence="15 16" key="1">
    <citation type="journal article" date="2012" name="J. Bacteriol.">
        <title>Genome Sequence of Galbibacter marinum Type Strain ck-I2-15.</title>
        <authorList>
            <person name="Lai Q."/>
            <person name="Li C."/>
            <person name="Shao Z."/>
        </authorList>
    </citation>
    <scope>NUCLEOTIDE SEQUENCE [LARGE SCALE GENOMIC DNA]</scope>
    <source>
        <strain evidence="16">ck-I2-15</strain>
    </source>
</reference>
<evidence type="ECO:0000256" key="7">
    <source>
        <dbReference type="ARBA" id="ARBA00023136"/>
    </source>
</evidence>
<dbReference type="InterPro" id="IPR039426">
    <property type="entry name" value="TonB-dep_rcpt-like"/>
</dbReference>
<dbReference type="PANTHER" id="PTHR30069:SF29">
    <property type="entry name" value="HEMOGLOBIN AND HEMOGLOBIN-HAPTOGLOBIN-BINDING PROTEIN 1-RELATED"/>
    <property type="match status" value="1"/>
</dbReference>
<dbReference type="GO" id="GO:0009279">
    <property type="term" value="C:cell outer membrane"/>
    <property type="evidence" value="ECO:0007669"/>
    <property type="project" value="UniProtKB-SubCell"/>
</dbReference>
<evidence type="ECO:0000256" key="12">
    <source>
        <dbReference type="SAM" id="SignalP"/>
    </source>
</evidence>
<gene>
    <name evidence="15" type="ORF">I215_09176</name>
</gene>
<keyword evidence="3 10" id="KW-1134">Transmembrane beta strand</keyword>
<accession>K2QJX1</accession>
<keyword evidence="6 11" id="KW-0798">TonB box</keyword>
<evidence type="ECO:0000256" key="9">
    <source>
        <dbReference type="ARBA" id="ARBA00023237"/>
    </source>
</evidence>
<dbReference type="Gene3D" id="2.40.170.20">
    <property type="entry name" value="TonB-dependent receptor, beta-barrel domain"/>
    <property type="match status" value="1"/>
</dbReference>
<protein>
    <submittedName>
        <fullName evidence="15">TonB-dependent receptor</fullName>
    </submittedName>
</protein>
<dbReference type="GO" id="GO:0015344">
    <property type="term" value="F:siderophore uptake transmembrane transporter activity"/>
    <property type="evidence" value="ECO:0007669"/>
    <property type="project" value="TreeGrafter"/>
</dbReference>
<dbReference type="RefSeq" id="WP_008991683.1">
    <property type="nucleotide sequence ID" value="NZ_AMSG01000011.1"/>
</dbReference>
<dbReference type="OrthoDB" id="9812892at2"/>
<keyword evidence="16" id="KW-1185">Reference proteome</keyword>
<evidence type="ECO:0000256" key="2">
    <source>
        <dbReference type="ARBA" id="ARBA00022448"/>
    </source>
</evidence>
<dbReference type="Gene3D" id="2.170.130.10">
    <property type="entry name" value="TonB-dependent receptor, plug domain"/>
    <property type="match status" value="1"/>
</dbReference>
<dbReference type="SUPFAM" id="SSF56935">
    <property type="entry name" value="Porins"/>
    <property type="match status" value="1"/>
</dbReference>
<dbReference type="PANTHER" id="PTHR30069">
    <property type="entry name" value="TONB-DEPENDENT OUTER MEMBRANE RECEPTOR"/>
    <property type="match status" value="1"/>
</dbReference>
<evidence type="ECO:0000256" key="6">
    <source>
        <dbReference type="ARBA" id="ARBA00023077"/>
    </source>
</evidence>
<evidence type="ECO:0000259" key="14">
    <source>
        <dbReference type="Pfam" id="PF07715"/>
    </source>
</evidence>
<dbReference type="GO" id="GO:0044718">
    <property type="term" value="P:siderophore transmembrane transport"/>
    <property type="evidence" value="ECO:0007669"/>
    <property type="project" value="TreeGrafter"/>
</dbReference>
<keyword evidence="8 15" id="KW-0675">Receptor</keyword>
<evidence type="ECO:0000256" key="1">
    <source>
        <dbReference type="ARBA" id="ARBA00004571"/>
    </source>
</evidence>
<feature type="domain" description="TonB-dependent receptor-like beta-barrel" evidence="13">
    <location>
        <begin position="271"/>
        <end position="766"/>
    </location>
</feature>
<dbReference type="InterPro" id="IPR036942">
    <property type="entry name" value="Beta-barrel_TonB_sf"/>
</dbReference>
<comment type="similarity">
    <text evidence="10 11">Belongs to the TonB-dependent receptor family.</text>
</comment>
<name>K2QJX1_9FLAO</name>
<evidence type="ECO:0000256" key="3">
    <source>
        <dbReference type="ARBA" id="ARBA00022452"/>
    </source>
</evidence>
<dbReference type="InterPro" id="IPR012910">
    <property type="entry name" value="Plug_dom"/>
</dbReference>
<dbReference type="Pfam" id="PF13715">
    <property type="entry name" value="CarbopepD_reg_2"/>
    <property type="match status" value="1"/>
</dbReference>
<sequence length="793" mass="89686">MHTIFSRALFLLCAVVCSLSSFSQQNQFTVDGHVRDANGNPIIGASVIIESINKGVSTDENGYFSLPLNGNAQAYSLNVISLGFKQKSILIDSNTTLNQSFDIVLEESSVDLSEVVVSGKSIVNQVKEKAFNVNVIDAKKLHNTTLDIGGALNRTSGIRVRESGGVGSDMKLSLNGFTGNQVRFFIDGIPMDNFGSSFQLNNIPIGLAERIEVYKGVVPIGLGGDALGGAINIITNTFKKSHLDASYSFGSFNTHRSMVNAIYVSKSGFTAQLNAYQNYSDNDYKIEVETADLQTGEYYPNEIVRRFHDRYHNETVIANIGVVNKTYADQLLFGITLGSNFKEIQTRARADSPPYGGLHRKGSIIMPSLKYIKNDFIVKGLNARINANINLGREQNIDTLHRRYNWLGEFIEYEGPGGERSYSLYKFKNNLGIATASFDYKFADKHALALSNTLNTFNRKGEDQLRPDNQDYEQPRKTMKNIIGLGYGYEADNWNVNVFTKHYFQQNKFSLALDSETPGELMYHKRTNTFNFLGYGLALTHFINDDLQIKASFEKSYRMPENEELYGDLINLEGNIDLKPEKSYNYNLGASYWWRFKNRQHLYFNINGFYRDASDFIRPVLNRNQVMQVMDNLGSVTNVGVESEIKYQFGNRFSAGVNLTYQSLRNNTKYEGGQTTESAVYRDRIPNMPYLYGNADMSYTFHDVGGVNNSLTIGYNMLYVHAFYLYWPSRGSAEGKYGVPEQIAQDLNLTYTWKNDLQFTLECRNIFNKNLYDNFSIQKPGRSFTGKIKYTFL</sequence>
<dbReference type="AlphaFoldDB" id="K2QJX1"/>
<dbReference type="Gene3D" id="2.60.40.1120">
    <property type="entry name" value="Carboxypeptidase-like, regulatory domain"/>
    <property type="match status" value="1"/>
</dbReference>
<evidence type="ECO:0000256" key="11">
    <source>
        <dbReference type="RuleBase" id="RU003357"/>
    </source>
</evidence>
<keyword evidence="9 10" id="KW-0998">Cell outer membrane</keyword>
<evidence type="ECO:0000259" key="13">
    <source>
        <dbReference type="Pfam" id="PF00593"/>
    </source>
</evidence>
<keyword evidence="5 12" id="KW-0732">Signal</keyword>
<dbReference type="Proteomes" id="UP000007364">
    <property type="component" value="Unassembled WGS sequence"/>
</dbReference>
<proteinExistence type="inferred from homology"/>
<evidence type="ECO:0000256" key="8">
    <source>
        <dbReference type="ARBA" id="ARBA00023170"/>
    </source>
</evidence>
<keyword evidence="7 10" id="KW-0472">Membrane</keyword>
<dbReference type="PATRIC" id="fig|555500.3.peg.1894"/>
<evidence type="ECO:0000256" key="5">
    <source>
        <dbReference type="ARBA" id="ARBA00022729"/>
    </source>
</evidence>
<evidence type="ECO:0000256" key="4">
    <source>
        <dbReference type="ARBA" id="ARBA00022692"/>
    </source>
</evidence>
<evidence type="ECO:0000313" key="16">
    <source>
        <dbReference type="Proteomes" id="UP000007364"/>
    </source>
</evidence>
<dbReference type="PROSITE" id="PS52016">
    <property type="entry name" value="TONB_DEPENDENT_REC_3"/>
    <property type="match status" value="1"/>
</dbReference>